<comment type="caution">
    <text evidence="2">The sequence shown here is derived from an EMBL/GenBank/DDBJ whole genome shotgun (WGS) entry which is preliminary data.</text>
</comment>
<organism evidence="2">
    <name type="scientific">Billgrantia gudaonensis</name>
    <dbReference type="NCBI Taxonomy" id="376427"/>
    <lineage>
        <taxon>Bacteria</taxon>
        <taxon>Pseudomonadati</taxon>
        <taxon>Pseudomonadota</taxon>
        <taxon>Gammaproteobacteria</taxon>
        <taxon>Oceanospirillales</taxon>
        <taxon>Halomonadaceae</taxon>
        <taxon>Billgrantia</taxon>
    </lineage>
</organism>
<feature type="region of interest" description="Disordered" evidence="1">
    <location>
        <begin position="1"/>
        <end position="26"/>
    </location>
</feature>
<sequence length="112" mass="12569">MRRTPSLYLHRNHSDDRHRKGTGPTFSLQASSNSIAHRAGLGVVWVLDSSLMQPCSRPLSDRRSIIRPHRPSSLHGHPLELDRTALSICSLLAIPPRTTPFEKPPESFDRSV</sequence>
<proteinExistence type="predicted"/>
<protein>
    <submittedName>
        <fullName evidence="2">Uncharacterized protein</fullName>
    </submittedName>
</protein>
<reference evidence="2" key="1">
    <citation type="submission" date="2018-12" db="EMBL/GenBank/DDBJ databases">
        <authorList>
            <person name="Jadhav K."/>
            <person name="Kushwaha B."/>
            <person name="Jadhav I."/>
        </authorList>
    </citation>
    <scope>NUCLEOTIDE SEQUENCE [LARGE SCALE GENOMIC DNA]</scope>
    <source>
        <strain evidence="2">SBS 10</strain>
    </source>
</reference>
<gene>
    <name evidence="2" type="ORF">DSL92_04430</name>
</gene>
<dbReference type="EMBL" id="RXHI01000011">
    <property type="protein sequence ID" value="RUA22716.1"/>
    <property type="molecule type" value="Genomic_DNA"/>
</dbReference>
<dbReference type="AlphaFoldDB" id="A0A3S0Q1B4"/>
<feature type="region of interest" description="Disordered" evidence="1">
    <location>
        <begin position="58"/>
        <end position="77"/>
    </location>
</feature>
<name>A0A3S0Q1B4_9GAMM</name>
<accession>A0A3S0Q1B4</accession>
<evidence type="ECO:0000313" key="2">
    <source>
        <dbReference type="EMBL" id="RUA22716.1"/>
    </source>
</evidence>
<evidence type="ECO:0000256" key="1">
    <source>
        <dbReference type="SAM" id="MobiDB-lite"/>
    </source>
</evidence>